<accession>A0AAX4HR93</accession>
<comment type="function">
    <text evidence="12">RNA polymerase that catalyzes the synthesis of short RNA molecules used as primers for DNA polymerase during DNA replication.</text>
</comment>
<keyword evidence="3 12" id="KW-0808">Transferase</keyword>
<feature type="domain" description="Toprim" evidence="13">
    <location>
        <begin position="255"/>
        <end position="339"/>
    </location>
</feature>
<dbReference type="InterPro" id="IPR050219">
    <property type="entry name" value="DnaG_primase"/>
</dbReference>
<dbReference type="Gene3D" id="3.40.1360.10">
    <property type="match status" value="1"/>
</dbReference>
<dbReference type="Gene3D" id="3.90.580.10">
    <property type="entry name" value="Zinc finger, CHC2-type domain"/>
    <property type="match status" value="1"/>
</dbReference>
<dbReference type="SMART" id="SM00400">
    <property type="entry name" value="ZnF_CHCC"/>
    <property type="match status" value="1"/>
</dbReference>
<dbReference type="PANTHER" id="PTHR30313:SF2">
    <property type="entry name" value="DNA PRIMASE"/>
    <property type="match status" value="1"/>
</dbReference>
<dbReference type="NCBIfam" id="TIGR01391">
    <property type="entry name" value="dnaG"/>
    <property type="match status" value="1"/>
</dbReference>
<comment type="catalytic activity">
    <reaction evidence="12">
        <text>ssDNA + n NTP = ssDNA/pppN(pN)n-1 hybrid + (n-1) diphosphate.</text>
        <dbReference type="EC" id="2.7.7.101"/>
    </reaction>
</comment>
<keyword evidence="2 12" id="KW-0639">Primosome</keyword>
<dbReference type="EC" id="2.7.7.101" evidence="12"/>
<dbReference type="InterPro" id="IPR002694">
    <property type="entry name" value="Znf_CHC2"/>
</dbReference>
<evidence type="ECO:0000256" key="7">
    <source>
        <dbReference type="ARBA" id="ARBA00022771"/>
    </source>
</evidence>
<dbReference type="InterPro" id="IPR030846">
    <property type="entry name" value="DnaG_bac"/>
</dbReference>
<evidence type="ECO:0000256" key="1">
    <source>
        <dbReference type="ARBA" id="ARBA00022478"/>
    </source>
</evidence>
<comment type="similarity">
    <text evidence="12">Belongs to the DnaG primase family.</text>
</comment>
<dbReference type="GO" id="GO:0005737">
    <property type="term" value="C:cytoplasm"/>
    <property type="evidence" value="ECO:0007669"/>
    <property type="project" value="TreeGrafter"/>
</dbReference>
<dbReference type="InterPro" id="IPR013264">
    <property type="entry name" value="DNAG_N"/>
</dbReference>
<keyword evidence="8 12" id="KW-0862">Zinc</keyword>
<sequence>MAFEELKDRIKDSPISMVLSHYMSLNKRGANLEGICPFHPDTKPSLKVNDGKGMYKCFVCGAGGDAITFVKEFKRIEFVDALREIAGILGLPFEEQKEKKKNPKIEMALRVLNASAKLYKKVASQNPQLYTEFIEKRKLAPETVEQWQIGYAPANNALFHYLDSLPGADGDFARQVAKEIGIIRFNEEKNSIYDQFRERVMFPIHDHSGQIRGYSARTVTDHVAKYINSFDSFIFNKGSILFGFGFGKNAIRQSDQVILVEGNIDVITMHQYGFQQTVGTMGTALSEQSVRLLTNMTKNIFLALDSDNAGKKAMARINAEFLGVNVLPKYLTFEPHKDPDEFLIKEGRLALLERIEKAPIYLDVLIQELMPSPIPENTDLKLNTLHRIFEVVSPLKEHLSATERIVNAAKSLGLRSDSATILDSYKEFLSRQKEKVPQTVERPKIQENEEILLENEEEARKLHTQIASQVLLPPSKSERVFIREILCHPEFLTHLKADEFLATIGHVEVKKLIQWLVKIYLEIDDAEYVSIVQDELQYGGYSKEMVDIGTDALFHYGNKYNEKVIQRMLKDYHLMLRMDQLKIKRKELVVRQQSSQTQNEVDLILSEISKVDKEILNLKNTVP</sequence>
<dbReference type="InterPro" id="IPR036977">
    <property type="entry name" value="DNA_primase_Znf_CHC2"/>
</dbReference>
<dbReference type="CDD" id="cd03364">
    <property type="entry name" value="TOPRIM_DnaG_primases"/>
    <property type="match status" value="1"/>
</dbReference>
<keyword evidence="9" id="KW-0460">Magnesium</keyword>
<evidence type="ECO:0000259" key="13">
    <source>
        <dbReference type="PROSITE" id="PS50880"/>
    </source>
</evidence>
<evidence type="ECO:0000313" key="14">
    <source>
        <dbReference type="EMBL" id="WPU65875.1"/>
    </source>
</evidence>
<evidence type="ECO:0000256" key="10">
    <source>
        <dbReference type="ARBA" id="ARBA00023125"/>
    </source>
</evidence>
<dbReference type="SUPFAM" id="SSF56731">
    <property type="entry name" value="DNA primase core"/>
    <property type="match status" value="1"/>
</dbReference>
<dbReference type="KEGG" id="psti:SOO65_03865"/>
<evidence type="ECO:0000256" key="6">
    <source>
        <dbReference type="ARBA" id="ARBA00022723"/>
    </source>
</evidence>
<dbReference type="Pfam" id="PF13155">
    <property type="entry name" value="Toprim_2"/>
    <property type="match status" value="1"/>
</dbReference>
<keyword evidence="11 12" id="KW-0804">Transcription</keyword>
<evidence type="ECO:0000256" key="4">
    <source>
        <dbReference type="ARBA" id="ARBA00022695"/>
    </source>
</evidence>
<dbReference type="Pfam" id="PF01807">
    <property type="entry name" value="Zn_ribbon_DnaG"/>
    <property type="match status" value="1"/>
</dbReference>
<evidence type="ECO:0000256" key="5">
    <source>
        <dbReference type="ARBA" id="ARBA00022705"/>
    </source>
</evidence>
<dbReference type="GO" id="GO:0006269">
    <property type="term" value="P:DNA replication, synthesis of primer"/>
    <property type="evidence" value="ECO:0007669"/>
    <property type="project" value="UniProtKB-UniRule"/>
</dbReference>
<dbReference type="GO" id="GO:1990077">
    <property type="term" value="C:primosome complex"/>
    <property type="evidence" value="ECO:0007669"/>
    <property type="project" value="UniProtKB-KW"/>
</dbReference>
<dbReference type="Gene3D" id="3.90.980.10">
    <property type="entry name" value="DNA primase, catalytic core, N-terminal domain"/>
    <property type="match status" value="1"/>
</dbReference>
<dbReference type="SMART" id="SM00493">
    <property type="entry name" value="TOPRIM"/>
    <property type="match status" value="1"/>
</dbReference>
<keyword evidence="15" id="KW-1185">Reference proteome</keyword>
<dbReference type="SUPFAM" id="SSF57783">
    <property type="entry name" value="Zinc beta-ribbon"/>
    <property type="match status" value="1"/>
</dbReference>
<keyword evidence="5 12" id="KW-0235">DNA replication</keyword>
<dbReference type="GO" id="GO:0003899">
    <property type="term" value="F:DNA-directed RNA polymerase activity"/>
    <property type="evidence" value="ECO:0007669"/>
    <property type="project" value="UniProtKB-UniRule"/>
</dbReference>
<dbReference type="GO" id="GO:0008270">
    <property type="term" value="F:zinc ion binding"/>
    <property type="evidence" value="ECO:0007669"/>
    <property type="project" value="UniProtKB-UniRule"/>
</dbReference>
<organism evidence="14 15">
    <name type="scientific">Peredibacter starrii</name>
    <dbReference type="NCBI Taxonomy" id="28202"/>
    <lineage>
        <taxon>Bacteria</taxon>
        <taxon>Pseudomonadati</taxon>
        <taxon>Bdellovibrionota</taxon>
        <taxon>Bacteriovoracia</taxon>
        <taxon>Bacteriovoracales</taxon>
        <taxon>Bacteriovoracaceae</taxon>
        <taxon>Peredibacter</taxon>
    </lineage>
</organism>
<dbReference type="InterPro" id="IPR037068">
    <property type="entry name" value="DNA_primase_core_N_sf"/>
</dbReference>
<gene>
    <name evidence="12 14" type="primary">dnaG</name>
    <name evidence="14" type="ORF">SOO65_03865</name>
</gene>
<dbReference type="PROSITE" id="PS50880">
    <property type="entry name" value="TOPRIM"/>
    <property type="match status" value="1"/>
</dbReference>
<dbReference type="GO" id="GO:0003677">
    <property type="term" value="F:DNA binding"/>
    <property type="evidence" value="ECO:0007669"/>
    <property type="project" value="UniProtKB-KW"/>
</dbReference>
<keyword evidence="10 12" id="KW-0238">DNA-binding</keyword>
<dbReference type="EMBL" id="CP139487">
    <property type="protein sequence ID" value="WPU65875.1"/>
    <property type="molecule type" value="Genomic_DNA"/>
</dbReference>
<dbReference type="Proteomes" id="UP001324634">
    <property type="component" value="Chromosome"/>
</dbReference>
<reference evidence="14 15" key="1">
    <citation type="submission" date="2023-11" db="EMBL/GenBank/DDBJ databases">
        <title>Peredibacter starrii A3.12.</title>
        <authorList>
            <person name="Mitchell R.J."/>
        </authorList>
    </citation>
    <scope>NUCLEOTIDE SEQUENCE [LARGE SCALE GENOMIC DNA]</scope>
    <source>
        <strain evidence="14 15">A3.12</strain>
    </source>
</reference>
<dbReference type="HAMAP" id="MF_00974">
    <property type="entry name" value="DNA_primase_DnaG"/>
    <property type="match status" value="1"/>
</dbReference>
<evidence type="ECO:0000313" key="15">
    <source>
        <dbReference type="Proteomes" id="UP001324634"/>
    </source>
</evidence>
<feature type="zinc finger region" description="CHC2-type" evidence="12">
    <location>
        <begin position="36"/>
        <end position="60"/>
    </location>
</feature>
<comment type="domain">
    <text evidence="12">Contains an N-terminal zinc-binding domain, a central core domain that contains the primase activity, and a C-terminal DnaB-binding domain.</text>
</comment>
<keyword evidence="4 12" id="KW-0548">Nucleotidyltransferase</keyword>
<name>A0AAX4HR93_9BACT</name>
<keyword evidence="6 12" id="KW-0479">Metal-binding</keyword>
<dbReference type="RefSeq" id="WP_321397223.1">
    <property type="nucleotide sequence ID" value="NZ_CP139487.1"/>
</dbReference>
<evidence type="ECO:0000256" key="9">
    <source>
        <dbReference type="ARBA" id="ARBA00022842"/>
    </source>
</evidence>
<dbReference type="PANTHER" id="PTHR30313">
    <property type="entry name" value="DNA PRIMASE"/>
    <property type="match status" value="1"/>
</dbReference>
<evidence type="ECO:0000256" key="11">
    <source>
        <dbReference type="ARBA" id="ARBA00023163"/>
    </source>
</evidence>
<dbReference type="GO" id="GO:0000428">
    <property type="term" value="C:DNA-directed RNA polymerase complex"/>
    <property type="evidence" value="ECO:0007669"/>
    <property type="project" value="UniProtKB-KW"/>
</dbReference>
<dbReference type="InterPro" id="IPR034151">
    <property type="entry name" value="TOPRIM_DnaG_bac"/>
</dbReference>
<protein>
    <recommendedName>
        <fullName evidence="12">DNA primase</fullName>
        <ecNumber evidence="12">2.7.7.101</ecNumber>
    </recommendedName>
</protein>
<evidence type="ECO:0000256" key="12">
    <source>
        <dbReference type="HAMAP-Rule" id="MF_00974"/>
    </source>
</evidence>
<evidence type="ECO:0000256" key="3">
    <source>
        <dbReference type="ARBA" id="ARBA00022679"/>
    </source>
</evidence>
<evidence type="ECO:0000256" key="2">
    <source>
        <dbReference type="ARBA" id="ARBA00022515"/>
    </source>
</evidence>
<comment type="cofactor">
    <cofactor evidence="12">
        <name>Zn(2+)</name>
        <dbReference type="ChEBI" id="CHEBI:29105"/>
    </cofactor>
    <text evidence="12">Binds 1 zinc ion per monomer.</text>
</comment>
<dbReference type="Pfam" id="PF08275">
    <property type="entry name" value="DNAG_N"/>
    <property type="match status" value="1"/>
</dbReference>
<keyword evidence="7 12" id="KW-0863">Zinc-finger</keyword>
<dbReference type="AlphaFoldDB" id="A0AAX4HR93"/>
<comment type="subunit">
    <text evidence="12">Monomer. Interacts with DnaB.</text>
</comment>
<dbReference type="InterPro" id="IPR006295">
    <property type="entry name" value="DNA_primase_DnaG"/>
</dbReference>
<keyword evidence="1 12" id="KW-0240">DNA-directed RNA polymerase</keyword>
<evidence type="ECO:0000256" key="8">
    <source>
        <dbReference type="ARBA" id="ARBA00022833"/>
    </source>
</evidence>
<proteinExistence type="inferred from homology"/>
<dbReference type="InterPro" id="IPR006171">
    <property type="entry name" value="TOPRIM_dom"/>
</dbReference>